<feature type="transmembrane region" description="Helical" evidence="1">
    <location>
        <begin position="75"/>
        <end position="95"/>
    </location>
</feature>
<keyword evidence="1" id="KW-0472">Membrane</keyword>
<sequence length="145" mass="15286">MAGATVGVLYFVGQKDFIGFLSMFLILFVTTGIGNGSTYRMIPSIFREQNLFKVRGKGDAARAAALKTASIESGAAVGFIGAVGAVGGYLIPSGFGKSIAMTGGPQLALAIYLAFYASCLGLTWWFYLRRSPQREGAPSLAEARV</sequence>
<dbReference type="Proteomes" id="UP000063308">
    <property type="component" value="Chromosome"/>
</dbReference>
<accession>A0A0E4BSW9</accession>
<proteinExistence type="predicted"/>
<keyword evidence="1" id="KW-0812">Transmembrane</keyword>
<evidence type="ECO:0000313" key="2">
    <source>
        <dbReference type="EMBL" id="BAR59946.1"/>
    </source>
</evidence>
<name>A0A0E4BSW9_9BRAD</name>
<feature type="transmembrane region" description="Helical" evidence="1">
    <location>
        <begin position="107"/>
        <end position="128"/>
    </location>
</feature>
<reference evidence="2 3" key="1">
    <citation type="submission" date="2014-11" db="EMBL/GenBank/DDBJ databases">
        <title>Symbiosis island explosion on the genome of extra-slow-growing strains of soybean bradyrhizobia with massive insertion sequences.</title>
        <authorList>
            <person name="Iida T."/>
            <person name="Minamisawa K."/>
        </authorList>
    </citation>
    <scope>NUCLEOTIDE SEQUENCE [LARGE SCALE GENOMIC DNA]</scope>
    <source>
        <strain evidence="2 3">NK6</strain>
    </source>
</reference>
<protein>
    <submittedName>
        <fullName evidence="2">Nitrite extrusion protein</fullName>
    </submittedName>
</protein>
<keyword evidence="1" id="KW-1133">Transmembrane helix</keyword>
<dbReference type="SUPFAM" id="SSF103473">
    <property type="entry name" value="MFS general substrate transporter"/>
    <property type="match status" value="1"/>
</dbReference>
<feature type="transmembrane region" description="Helical" evidence="1">
    <location>
        <begin position="17"/>
        <end position="37"/>
    </location>
</feature>
<dbReference type="InterPro" id="IPR036259">
    <property type="entry name" value="MFS_trans_sf"/>
</dbReference>
<organism evidence="2 3">
    <name type="scientific">Bradyrhizobium diazoefficiens</name>
    <dbReference type="NCBI Taxonomy" id="1355477"/>
    <lineage>
        <taxon>Bacteria</taxon>
        <taxon>Pseudomonadati</taxon>
        <taxon>Pseudomonadota</taxon>
        <taxon>Alphaproteobacteria</taxon>
        <taxon>Hyphomicrobiales</taxon>
        <taxon>Nitrobacteraceae</taxon>
        <taxon>Bradyrhizobium</taxon>
    </lineage>
</organism>
<gene>
    <name evidence="2" type="ORF">NK6_6795</name>
</gene>
<dbReference type="AlphaFoldDB" id="A0A0E4BSW9"/>
<evidence type="ECO:0000256" key="1">
    <source>
        <dbReference type="SAM" id="Phobius"/>
    </source>
</evidence>
<dbReference type="EMBL" id="AP014685">
    <property type="protein sequence ID" value="BAR59946.1"/>
    <property type="molecule type" value="Genomic_DNA"/>
</dbReference>
<evidence type="ECO:0000313" key="3">
    <source>
        <dbReference type="Proteomes" id="UP000063308"/>
    </source>
</evidence>
<dbReference type="Gene3D" id="1.20.1250.20">
    <property type="entry name" value="MFS general substrate transporter like domains"/>
    <property type="match status" value="1"/>
</dbReference>